<feature type="compositionally biased region" description="Basic residues" evidence="1">
    <location>
        <begin position="103"/>
        <end position="120"/>
    </location>
</feature>
<keyword evidence="3" id="KW-1185">Reference proteome</keyword>
<feature type="compositionally biased region" description="Basic and acidic residues" evidence="1">
    <location>
        <begin position="38"/>
        <end position="54"/>
    </location>
</feature>
<feature type="region of interest" description="Disordered" evidence="1">
    <location>
        <begin position="1"/>
        <end position="231"/>
    </location>
</feature>
<feature type="compositionally biased region" description="Basic residues" evidence="1">
    <location>
        <begin position="255"/>
        <end position="271"/>
    </location>
</feature>
<name>A0ABS4MRS1_9ACTN</name>
<evidence type="ECO:0000256" key="1">
    <source>
        <dbReference type="SAM" id="MobiDB-lite"/>
    </source>
</evidence>
<feature type="compositionally biased region" description="Basic residues" evidence="1">
    <location>
        <begin position="185"/>
        <end position="201"/>
    </location>
</feature>
<dbReference type="Proteomes" id="UP000756710">
    <property type="component" value="Unassembled WGS sequence"/>
</dbReference>
<reference evidence="2 3" key="1">
    <citation type="submission" date="2021-03" db="EMBL/GenBank/DDBJ databases">
        <title>Genomic Encyclopedia of Type Strains, Phase IV (KMG-IV): sequencing the most valuable type-strain genomes for metagenomic binning, comparative biology and taxonomic classification.</title>
        <authorList>
            <person name="Goeker M."/>
        </authorList>
    </citation>
    <scope>NUCLEOTIDE SEQUENCE [LARGE SCALE GENOMIC DNA]</scope>
    <source>
        <strain evidence="2 3">DSM 41954</strain>
    </source>
</reference>
<comment type="caution">
    <text evidence="2">The sequence shown here is derived from an EMBL/GenBank/DDBJ whole genome shotgun (WGS) entry which is preliminary data.</text>
</comment>
<sequence>MSASADIRNSLSASSWTLPASGSVPTPSMPPHRPHPFRLPDRDPGLRSRLHRPDQPALRPARPPPGLPTRSRLQTRTPRRPGHPSRRPPHRRLSGLPCNAHSSRTRHHRPRRQSRARDRRRPAAHEAHRRPRAVLPPPQAVRRRTGHDPAAMPSRRPLAIGGLPPLQPSPPHSPTAAHGGGPHQPKGHRRTHRGQTHHPRPSGRTSAVLPKNELPRICQKPTITVRPGDLGKIDKFRQDRHYLHPAWQDAYRPGRPNHSRRTHLTPRHHNAGPRTPNSSPSAYSAPKPPPNPTPTSAELPPQHPPTFGQHLEKTPETPRSRPINQIRRDLVNHSRTNSRTVVRWT</sequence>
<organism evidence="2 3">
    <name type="scientific">Streptomyces iranensis</name>
    <dbReference type="NCBI Taxonomy" id="576784"/>
    <lineage>
        <taxon>Bacteria</taxon>
        <taxon>Bacillati</taxon>
        <taxon>Actinomycetota</taxon>
        <taxon>Actinomycetes</taxon>
        <taxon>Kitasatosporales</taxon>
        <taxon>Streptomycetaceae</taxon>
        <taxon>Streptomyces</taxon>
        <taxon>Streptomyces violaceusniger group</taxon>
    </lineage>
</organism>
<proteinExistence type="predicted"/>
<feature type="compositionally biased region" description="Polar residues" evidence="1">
    <location>
        <begin position="333"/>
        <end position="345"/>
    </location>
</feature>
<feature type="region of interest" description="Disordered" evidence="1">
    <location>
        <begin position="247"/>
        <end position="345"/>
    </location>
</feature>
<evidence type="ECO:0000313" key="2">
    <source>
        <dbReference type="EMBL" id="MBP2062410.1"/>
    </source>
</evidence>
<gene>
    <name evidence="2" type="ORF">J2Z30_003426</name>
</gene>
<accession>A0ABS4MRS1</accession>
<feature type="compositionally biased region" description="Basic residues" evidence="1">
    <location>
        <begin position="77"/>
        <end position="93"/>
    </location>
</feature>
<protein>
    <submittedName>
        <fullName evidence="2">Uncharacterized protein</fullName>
    </submittedName>
</protein>
<evidence type="ECO:0000313" key="3">
    <source>
        <dbReference type="Proteomes" id="UP000756710"/>
    </source>
</evidence>
<feature type="compositionally biased region" description="Polar residues" evidence="1">
    <location>
        <begin position="1"/>
        <end position="24"/>
    </location>
</feature>
<feature type="compositionally biased region" description="Low complexity" evidence="1">
    <location>
        <begin position="275"/>
        <end position="285"/>
    </location>
</feature>
<feature type="compositionally biased region" description="Basic and acidic residues" evidence="1">
    <location>
        <begin position="310"/>
        <end position="319"/>
    </location>
</feature>
<dbReference type="EMBL" id="JAGGLR010000008">
    <property type="protein sequence ID" value="MBP2062410.1"/>
    <property type="molecule type" value="Genomic_DNA"/>
</dbReference>